<reference evidence="7 8" key="1">
    <citation type="submission" date="2024-06" db="EMBL/GenBank/DDBJ databases">
        <authorList>
            <person name="Pan Q."/>
            <person name="Wen M."/>
            <person name="Jouanno E."/>
            <person name="Zahm M."/>
            <person name="Klopp C."/>
            <person name="Cabau C."/>
            <person name="Louis A."/>
            <person name="Berthelot C."/>
            <person name="Parey E."/>
            <person name="Roest Crollius H."/>
            <person name="Montfort J."/>
            <person name="Robinson-Rechavi M."/>
            <person name="Bouchez O."/>
            <person name="Lampietro C."/>
            <person name="Lopez Roques C."/>
            <person name="Donnadieu C."/>
            <person name="Postlethwait J."/>
            <person name="Bobe J."/>
            <person name="Verreycken H."/>
            <person name="Guiguen Y."/>
        </authorList>
    </citation>
    <scope>NUCLEOTIDE SEQUENCE [LARGE SCALE GENOMIC DNA]</scope>
    <source>
        <strain evidence="7">Up_M1</strain>
        <tissue evidence="7">Testis</tissue>
    </source>
</reference>
<dbReference type="SMART" id="SM00454">
    <property type="entry name" value="SAM"/>
    <property type="match status" value="1"/>
</dbReference>
<dbReference type="Pfam" id="PF07653">
    <property type="entry name" value="SH3_2"/>
    <property type="match status" value="1"/>
</dbReference>
<dbReference type="CDD" id="cd11822">
    <property type="entry name" value="SH3_SASH_like"/>
    <property type="match status" value="1"/>
</dbReference>
<dbReference type="Gene3D" id="1.10.150.50">
    <property type="entry name" value="Transcription Factor, Ets-1"/>
    <property type="match status" value="1"/>
</dbReference>
<dbReference type="Pfam" id="PF00536">
    <property type="entry name" value="SAM_1"/>
    <property type="match status" value="1"/>
</dbReference>
<dbReference type="Proteomes" id="UP001557470">
    <property type="component" value="Unassembled WGS sequence"/>
</dbReference>
<feature type="region of interest" description="Disordered" evidence="4">
    <location>
        <begin position="300"/>
        <end position="333"/>
    </location>
</feature>
<dbReference type="PANTHER" id="PTHR12301">
    <property type="entry name" value="SAM-DOMAIN, SH3 AND NUCLEAR LOCALIZATION SIGNALS PROTEIN RELATED"/>
    <property type="match status" value="1"/>
</dbReference>
<gene>
    <name evidence="7" type="ORF">UPYG_G00121250</name>
</gene>
<evidence type="ECO:0000256" key="1">
    <source>
        <dbReference type="ARBA" id="ARBA00022443"/>
    </source>
</evidence>
<keyword evidence="8" id="KW-1185">Reference proteome</keyword>
<feature type="compositionally biased region" description="Acidic residues" evidence="4">
    <location>
        <begin position="353"/>
        <end position="367"/>
    </location>
</feature>
<evidence type="ECO:0000256" key="4">
    <source>
        <dbReference type="SAM" id="MobiDB-lite"/>
    </source>
</evidence>
<sequence>MNLFCLSLEGSTDSLYEPALNTHPLIMEQSTQVPCQKAIQHSSSSLVDGDRWRVSDPCIPMEVSENKKSHPKKRRSLIRKNSTLDNEALEKSRGSCHKCVMVSVEQLNSERREQTQAMNAEADMTKSKGTRKKFQKLSNVKKGNHIELEDGRTVSTLDNSPVITCIRLGKKTETNTSKAALPQKPQDFIEKTGEGPWSNGVNDHHWSPTDIPPPWDVPYHTCHRTPGEPWNYGFDFTLPRATAWDHFESLVQELDRKQTASEFSSQRVIRSITDLDISEYTRSSSFCRFDSFRHQLTSGKWEGNGKALSANEDQDDSGDQTRSGGLGKKMKNISMTMRKKIGRNYAKALSEEIADETERAEEGEENDDIHSFPQGHNNSRYSLESLYSLNSGQSSSSGVTSGSDGFSNRDSVKLDEGLPLSYTGQFCGRARVHTDFVPSPYDTESLKLKVGDVIEIISKPPMGIWTGLLNNKVGNFKFIYVDLIEEKVPDPHLKMRTHRRSRRPRPKTLQELLERLNLEEYASSLLLNGYQTVDDLKELKEQHLVELNMTDPEHRHRLMAAVECIQEPQSDNQVAEVDQEAITESIKADMNDCPRDSGCYISQGCYIPDCSDSNKETNIYLPALDQQPSQPT</sequence>
<keyword evidence="1 3" id="KW-0728">SH3 domain</keyword>
<feature type="region of interest" description="Disordered" evidence="4">
    <location>
        <begin position="353"/>
        <end position="376"/>
    </location>
</feature>
<evidence type="ECO:0000256" key="2">
    <source>
        <dbReference type="ARBA" id="ARBA00022553"/>
    </source>
</evidence>
<dbReference type="InterPro" id="IPR021090">
    <property type="entry name" value="SPIDER"/>
</dbReference>
<comment type="caution">
    <text evidence="7">The sequence shown here is derived from an EMBL/GenBank/DDBJ whole genome shotgun (WGS) entry which is preliminary data.</text>
</comment>
<evidence type="ECO:0000313" key="8">
    <source>
        <dbReference type="Proteomes" id="UP001557470"/>
    </source>
</evidence>
<dbReference type="SMART" id="SM00326">
    <property type="entry name" value="SH3"/>
    <property type="match status" value="1"/>
</dbReference>
<name>A0ABD0X8F6_UMBPY</name>
<dbReference type="SUPFAM" id="SSF50044">
    <property type="entry name" value="SH3-domain"/>
    <property type="match status" value="1"/>
</dbReference>
<dbReference type="Gene3D" id="2.30.30.40">
    <property type="entry name" value="SH3 Domains"/>
    <property type="match status" value="1"/>
</dbReference>
<dbReference type="InterPro" id="IPR001452">
    <property type="entry name" value="SH3_domain"/>
</dbReference>
<feature type="domain" description="SAM" evidence="6">
    <location>
        <begin position="504"/>
        <end position="568"/>
    </location>
</feature>
<dbReference type="InterPro" id="IPR001660">
    <property type="entry name" value="SAM"/>
</dbReference>
<dbReference type="SUPFAM" id="SSF47769">
    <property type="entry name" value="SAM/Pointed domain"/>
    <property type="match status" value="1"/>
</dbReference>
<keyword evidence="2" id="KW-0597">Phosphoprotein</keyword>
<organism evidence="7 8">
    <name type="scientific">Umbra pygmaea</name>
    <name type="common">Eastern mudminnow</name>
    <dbReference type="NCBI Taxonomy" id="75934"/>
    <lineage>
        <taxon>Eukaryota</taxon>
        <taxon>Metazoa</taxon>
        <taxon>Chordata</taxon>
        <taxon>Craniata</taxon>
        <taxon>Vertebrata</taxon>
        <taxon>Euteleostomi</taxon>
        <taxon>Actinopterygii</taxon>
        <taxon>Neopterygii</taxon>
        <taxon>Teleostei</taxon>
        <taxon>Protacanthopterygii</taxon>
        <taxon>Esociformes</taxon>
        <taxon>Umbridae</taxon>
        <taxon>Umbra</taxon>
    </lineage>
</organism>
<evidence type="ECO:0000313" key="7">
    <source>
        <dbReference type="EMBL" id="KAL0994369.1"/>
    </source>
</evidence>
<feature type="domain" description="SH3" evidence="5">
    <location>
        <begin position="425"/>
        <end position="486"/>
    </location>
</feature>
<dbReference type="InterPro" id="IPR036028">
    <property type="entry name" value="SH3-like_dom_sf"/>
</dbReference>
<evidence type="ECO:0000256" key="3">
    <source>
        <dbReference type="PROSITE-ProRule" id="PRU00192"/>
    </source>
</evidence>
<evidence type="ECO:0000259" key="5">
    <source>
        <dbReference type="PROSITE" id="PS50002"/>
    </source>
</evidence>
<dbReference type="PROSITE" id="PS50105">
    <property type="entry name" value="SAM_DOMAIN"/>
    <property type="match status" value="1"/>
</dbReference>
<protein>
    <recommendedName>
        <fullName evidence="9">SAM domain-containing protein SAMSN-1</fullName>
    </recommendedName>
</protein>
<dbReference type="AlphaFoldDB" id="A0ABD0X8F6"/>
<proteinExistence type="predicted"/>
<evidence type="ECO:0000259" key="6">
    <source>
        <dbReference type="PROSITE" id="PS50105"/>
    </source>
</evidence>
<dbReference type="InterPro" id="IPR013761">
    <property type="entry name" value="SAM/pointed_sf"/>
</dbReference>
<dbReference type="Pfam" id="PF12485">
    <property type="entry name" value="SPIDER"/>
    <property type="match status" value="1"/>
</dbReference>
<dbReference type="PROSITE" id="PS50002">
    <property type="entry name" value="SH3"/>
    <property type="match status" value="1"/>
</dbReference>
<accession>A0ABD0X8F6</accession>
<dbReference type="InterPro" id="IPR051725">
    <property type="entry name" value="SAM-SH3_domain_protein"/>
</dbReference>
<evidence type="ECO:0008006" key="9">
    <source>
        <dbReference type="Google" id="ProtNLM"/>
    </source>
</evidence>
<dbReference type="EMBL" id="JAGEUA010000003">
    <property type="protein sequence ID" value="KAL0994369.1"/>
    <property type="molecule type" value="Genomic_DNA"/>
</dbReference>
<dbReference type="PANTHER" id="PTHR12301:SF4">
    <property type="entry name" value="SAM DOMAIN-CONTAINING PROTEIN SAMSN-1"/>
    <property type="match status" value="1"/>
</dbReference>